<organism evidence="1 2">
    <name type="scientific">Afipia broomeae ATCC 49717</name>
    <dbReference type="NCBI Taxonomy" id="883078"/>
    <lineage>
        <taxon>Bacteria</taxon>
        <taxon>Pseudomonadati</taxon>
        <taxon>Pseudomonadota</taxon>
        <taxon>Alphaproteobacteria</taxon>
        <taxon>Hyphomicrobiales</taxon>
        <taxon>Nitrobacteraceae</taxon>
        <taxon>Afipia</taxon>
    </lineage>
</organism>
<dbReference type="Proteomes" id="UP000001096">
    <property type="component" value="Unassembled WGS sequence"/>
</dbReference>
<gene>
    <name evidence="1" type="ORF">HMPREF9695_04309</name>
</gene>
<name>K8P0Y3_9BRAD</name>
<reference evidence="1 2" key="1">
    <citation type="submission" date="2012-04" db="EMBL/GenBank/DDBJ databases">
        <title>The Genome Sequence of Afipia broomeae ATCC 49717.</title>
        <authorList>
            <consortium name="The Broad Institute Genome Sequencing Platform"/>
            <person name="Earl A."/>
            <person name="Ward D."/>
            <person name="Feldgarden M."/>
            <person name="Gevers D."/>
            <person name="Huys G."/>
            <person name="Walker B."/>
            <person name="Young S.K."/>
            <person name="Zeng Q."/>
            <person name="Gargeya S."/>
            <person name="Fitzgerald M."/>
            <person name="Haas B."/>
            <person name="Abouelleil A."/>
            <person name="Alvarado L."/>
            <person name="Arachchi H.M."/>
            <person name="Berlin A."/>
            <person name="Chapman S.B."/>
            <person name="Goldberg J."/>
            <person name="Griggs A."/>
            <person name="Gujja S."/>
            <person name="Hansen M."/>
            <person name="Howarth C."/>
            <person name="Imamovic A."/>
            <person name="Larimer J."/>
            <person name="McCowen C."/>
            <person name="Montmayeur A."/>
            <person name="Murphy C."/>
            <person name="Neiman D."/>
            <person name="Pearson M."/>
            <person name="Priest M."/>
            <person name="Roberts A."/>
            <person name="Saif S."/>
            <person name="Shea T."/>
            <person name="Sisk P."/>
            <person name="Sykes S."/>
            <person name="Wortman J."/>
            <person name="Nusbaum C."/>
            <person name="Birren B."/>
        </authorList>
    </citation>
    <scope>NUCLEOTIDE SEQUENCE [LARGE SCALE GENOMIC DNA]</scope>
    <source>
        <strain evidence="1 2">ATCC 49717</strain>
    </source>
</reference>
<sequence>MKLSPLIPGKAGIQFFENWVPASAGDERDYLTPYTSAHCRSML</sequence>
<proteinExistence type="predicted"/>
<accession>K8P0Y3</accession>
<evidence type="ECO:0000313" key="2">
    <source>
        <dbReference type="Proteomes" id="UP000001096"/>
    </source>
</evidence>
<comment type="caution">
    <text evidence="1">The sequence shown here is derived from an EMBL/GenBank/DDBJ whole genome shotgun (WGS) entry which is preliminary data.</text>
</comment>
<dbReference type="AlphaFoldDB" id="K8P0Y3"/>
<evidence type="ECO:0000313" key="1">
    <source>
        <dbReference type="EMBL" id="EKS34399.1"/>
    </source>
</evidence>
<keyword evidence="2" id="KW-1185">Reference proteome</keyword>
<protein>
    <submittedName>
        <fullName evidence="1">Uncharacterized protein</fullName>
    </submittedName>
</protein>
<dbReference type="HOGENOM" id="CLU_3228552_0_0_5"/>
<dbReference type="EMBL" id="AGWX01000005">
    <property type="protein sequence ID" value="EKS34399.1"/>
    <property type="molecule type" value="Genomic_DNA"/>
</dbReference>